<reference evidence="2 3" key="1">
    <citation type="submission" date="2016-11" db="EMBL/GenBank/DDBJ databases">
        <title>The macronuclear genome of Stentor coeruleus: a giant cell with tiny introns.</title>
        <authorList>
            <person name="Slabodnick M."/>
            <person name="Ruby J.G."/>
            <person name="Reiff S.B."/>
            <person name="Swart E.C."/>
            <person name="Gosai S."/>
            <person name="Prabakaran S."/>
            <person name="Witkowska E."/>
            <person name="Larue G.E."/>
            <person name="Fisher S."/>
            <person name="Freeman R.M."/>
            <person name="Gunawardena J."/>
            <person name="Chu W."/>
            <person name="Stover N.A."/>
            <person name="Gregory B.D."/>
            <person name="Nowacki M."/>
            <person name="Derisi J."/>
            <person name="Roy S.W."/>
            <person name="Marshall W.F."/>
            <person name="Sood P."/>
        </authorList>
    </citation>
    <scope>NUCLEOTIDE SEQUENCE [LARGE SCALE GENOMIC DNA]</scope>
    <source>
        <strain evidence="2">WM001</strain>
    </source>
</reference>
<dbReference type="PANTHER" id="PTHR33768:SF3">
    <property type="entry name" value="MIP11318P"/>
    <property type="match status" value="1"/>
</dbReference>
<proteinExistence type="inferred from homology"/>
<evidence type="ECO:0000256" key="1">
    <source>
        <dbReference type="ARBA" id="ARBA00008315"/>
    </source>
</evidence>
<evidence type="ECO:0000313" key="2">
    <source>
        <dbReference type="EMBL" id="OMJ83802.1"/>
    </source>
</evidence>
<sequence length="220" mass="25781">MNPRIDPTRTYTKLMQIQETHSHEQNMQNIRPVVENFSQANYSWITNGVYSKKTHIRRERENSIKAQNMILLEKLYDILSVSPKTAKTSKASVKKSLNYSIRKKEINRINKTNKKIYKSLAEAKPSINVRKINRWNDSQEKYKRNISYSNRRINTYMPTLTQGDTSLYPDLRIKASSTKSRIRNLSTEAFCSEDFSKFLKAKAKNLESLKDNIYVIGDFE</sequence>
<dbReference type="EMBL" id="MPUH01000291">
    <property type="protein sequence ID" value="OMJ83802.1"/>
    <property type="molecule type" value="Genomic_DNA"/>
</dbReference>
<name>A0A1R2C453_9CILI</name>
<evidence type="ECO:0000313" key="3">
    <source>
        <dbReference type="Proteomes" id="UP000187209"/>
    </source>
</evidence>
<dbReference type="Pfam" id="PF13879">
    <property type="entry name" value="Hmw_CFAP97"/>
    <property type="match status" value="1"/>
</dbReference>
<dbReference type="InterPro" id="IPR038792">
    <property type="entry name" value="CFAP97D1/2"/>
</dbReference>
<dbReference type="SMR" id="A0A1R2C453"/>
<keyword evidence="3" id="KW-1185">Reference proteome</keyword>
<dbReference type="OrthoDB" id="10584051at2759"/>
<dbReference type="AlphaFoldDB" id="A0A1R2C453"/>
<dbReference type="InterPro" id="IPR029488">
    <property type="entry name" value="Hmw/CFAP97"/>
</dbReference>
<accession>A0A1R2C453</accession>
<dbReference type="Proteomes" id="UP000187209">
    <property type="component" value="Unassembled WGS sequence"/>
</dbReference>
<comment type="caution">
    <text evidence="2">The sequence shown here is derived from an EMBL/GenBank/DDBJ whole genome shotgun (WGS) entry which is preliminary data.</text>
</comment>
<gene>
    <name evidence="2" type="ORF">SteCoe_15211</name>
</gene>
<protein>
    <submittedName>
        <fullName evidence="2">Uncharacterized protein</fullName>
    </submittedName>
</protein>
<organism evidence="2 3">
    <name type="scientific">Stentor coeruleus</name>
    <dbReference type="NCBI Taxonomy" id="5963"/>
    <lineage>
        <taxon>Eukaryota</taxon>
        <taxon>Sar</taxon>
        <taxon>Alveolata</taxon>
        <taxon>Ciliophora</taxon>
        <taxon>Postciliodesmatophora</taxon>
        <taxon>Heterotrichea</taxon>
        <taxon>Heterotrichida</taxon>
        <taxon>Stentoridae</taxon>
        <taxon>Stentor</taxon>
    </lineage>
</organism>
<comment type="similarity">
    <text evidence="1">Belongs to the CFAP97 family.</text>
</comment>
<dbReference type="PANTHER" id="PTHR33768">
    <property type="entry name" value="MIP11318P"/>
    <property type="match status" value="1"/>
</dbReference>